<protein>
    <submittedName>
        <fullName evidence="3">Uncharacterized protein</fullName>
    </submittedName>
</protein>
<dbReference type="Proteomes" id="UP000460272">
    <property type="component" value="Unassembled WGS sequence"/>
</dbReference>
<dbReference type="AlphaFoldDB" id="A0A6P2C096"/>
<comment type="caution">
    <text evidence="3">The sequence shown here is derived from an EMBL/GenBank/DDBJ whole genome shotgun (WGS) entry which is preliminary data.</text>
</comment>
<keyword evidence="2" id="KW-1133">Transmembrane helix</keyword>
<sequence length="228" mass="23188">MGTPVVPSGPVAPTAGQRPPKYRKPAAGPTVASLQDQARWQQLSDQSLPSAQAAAEKWRTGLAAFVTLATGGLLLKGPAAASDVTTGWLIALTILALGGLLAAIAGLWLALQAAAGTPAKLNLTEVVATYGGVRQFEIACALTASGQLRRAKLLIGASLLLFVAAIGTWWWAPSQPPALISVDTPQGTVCGTLISGSGGAYTVQQPNASSQVRIPVSTATDVRIVASC</sequence>
<evidence type="ECO:0000313" key="4">
    <source>
        <dbReference type="Proteomes" id="UP000460272"/>
    </source>
</evidence>
<evidence type="ECO:0000256" key="1">
    <source>
        <dbReference type="SAM" id="MobiDB-lite"/>
    </source>
</evidence>
<feature type="transmembrane region" description="Helical" evidence="2">
    <location>
        <begin position="87"/>
        <end position="111"/>
    </location>
</feature>
<evidence type="ECO:0000256" key="2">
    <source>
        <dbReference type="SAM" id="Phobius"/>
    </source>
</evidence>
<dbReference type="OrthoDB" id="4233829at2"/>
<keyword evidence="4" id="KW-1185">Reference proteome</keyword>
<keyword evidence="2" id="KW-0472">Membrane</keyword>
<reference evidence="3 4" key="1">
    <citation type="submission" date="2018-11" db="EMBL/GenBank/DDBJ databases">
        <title>Trebonia kvetii gen.nov., sp.nov., a novel acidophilic actinobacterium, and proposal of the new actinobacterial family Treboniaceae fam. nov.</title>
        <authorList>
            <person name="Rapoport D."/>
            <person name="Sagova-Mareckova M."/>
            <person name="Sedlacek I."/>
            <person name="Provaznik J."/>
            <person name="Kralova S."/>
            <person name="Pavlinic D."/>
            <person name="Benes V."/>
            <person name="Kopecky J."/>
        </authorList>
    </citation>
    <scope>NUCLEOTIDE SEQUENCE [LARGE SCALE GENOMIC DNA]</scope>
    <source>
        <strain evidence="3 4">15Tr583</strain>
    </source>
</reference>
<dbReference type="EMBL" id="RPFW01000004">
    <property type="protein sequence ID" value="TVZ02853.1"/>
    <property type="molecule type" value="Genomic_DNA"/>
</dbReference>
<accession>A0A6P2C096</accession>
<dbReference type="RefSeq" id="WP_145855067.1">
    <property type="nucleotide sequence ID" value="NZ_RPFW01000004.1"/>
</dbReference>
<name>A0A6P2C096_9ACTN</name>
<keyword evidence="2" id="KW-0812">Transmembrane</keyword>
<feature type="transmembrane region" description="Helical" evidence="2">
    <location>
        <begin position="153"/>
        <end position="172"/>
    </location>
</feature>
<gene>
    <name evidence="3" type="ORF">EAS64_20420</name>
</gene>
<proteinExistence type="predicted"/>
<feature type="region of interest" description="Disordered" evidence="1">
    <location>
        <begin position="1"/>
        <end position="29"/>
    </location>
</feature>
<evidence type="ECO:0000313" key="3">
    <source>
        <dbReference type="EMBL" id="TVZ02853.1"/>
    </source>
</evidence>
<organism evidence="3 4">
    <name type="scientific">Trebonia kvetii</name>
    <dbReference type="NCBI Taxonomy" id="2480626"/>
    <lineage>
        <taxon>Bacteria</taxon>
        <taxon>Bacillati</taxon>
        <taxon>Actinomycetota</taxon>
        <taxon>Actinomycetes</taxon>
        <taxon>Streptosporangiales</taxon>
        <taxon>Treboniaceae</taxon>
        <taxon>Trebonia</taxon>
    </lineage>
</organism>